<gene>
    <name evidence="8" type="ORF">COCNU_01G008960</name>
</gene>
<evidence type="ECO:0000256" key="4">
    <source>
        <dbReference type="PROSITE-ProRule" id="PRU00175"/>
    </source>
</evidence>
<dbReference type="SUPFAM" id="SSF57903">
    <property type="entry name" value="FYVE/PHD zinc finger"/>
    <property type="match status" value="1"/>
</dbReference>
<feature type="domain" description="BRCT" evidence="7">
    <location>
        <begin position="18"/>
        <end position="109"/>
    </location>
</feature>
<keyword evidence="9" id="KW-1185">Reference proteome</keyword>
<dbReference type="Pfam" id="PF13639">
    <property type="entry name" value="zf-RING_2"/>
    <property type="match status" value="1"/>
</dbReference>
<reference evidence="8" key="2">
    <citation type="submission" date="2019-07" db="EMBL/GenBank/DDBJ databases">
        <authorList>
            <person name="Yang Y."/>
            <person name="Bocs S."/>
            <person name="Baudouin L."/>
        </authorList>
    </citation>
    <scope>NUCLEOTIDE SEQUENCE</scope>
    <source>
        <tissue evidence="8">Spear leaf of Hainan Tall coconut</tissue>
    </source>
</reference>
<evidence type="ECO:0000256" key="3">
    <source>
        <dbReference type="ARBA" id="ARBA00022833"/>
    </source>
</evidence>
<evidence type="ECO:0000313" key="9">
    <source>
        <dbReference type="Proteomes" id="UP000797356"/>
    </source>
</evidence>
<dbReference type="SUPFAM" id="SSF57850">
    <property type="entry name" value="RING/U-box"/>
    <property type="match status" value="1"/>
</dbReference>
<dbReference type="EMBL" id="CM017872">
    <property type="protein sequence ID" value="KAG1326962.1"/>
    <property type="molecule type" value="Genomic_DNA"/>
</dbReference>
<dbReference type="GO" id="GO:0008270">
    <property type="term" value="F:zinc ion binding"/>
    <property type="evidence" value="ECO:0007669"/>
    <property type="project" value="UniProtKB-KW"/>
</dbReference>
<evidence type="ECO:0000259" key="7">
    <source>
        <dbReference type="PROSITE" id="PS50172"/>
    </source>
</evidence>
<dbReference type="InterPro" id="IPR017907">
    <property type="entry name" value="Znf_RING_CS"/>
</dbReference>
<name>A0A8K0HUU9_COCNU</name>
<dbReference type="Pfam" id="PF12738">
    <property type="entry name" value="PTCB-BRCT"/>
    <property type="match status" value="1"/>
</dbReference>
<feature type="region of interest" description="Disordered" evidence="5">
    <location>
        <begin position="195"/>
        <end position="233"/>
    </location>
</feature>
<evidence type="ECO:0000256" key="5">
    <source>
        <dbReference type="SAM" id="MobiDB-lite"/>
    </source>
</evidence>
<proteinExistence type="predicted"/>
<feature type="region of interest" description="Disordered" evidence="5">
    <location>
        <begin position="309"/>
        <end position="368"/>
    </location>
</feature>
<organism evidence="8 9">
    <name type="scientific">Cocos nucifera</name>
    <name type="common">Coconut palm</name>
    <dbReference type="NCBI Taxonomy" id="13894"/>
    <lineage>
        <taxon>Eukaryota</taxon>
        <taxon>Viridiplantae</taxon>
        <taxon>Streptophyta</taxon>
        <taxon>Embryophyta</taxon>
        <taxon>Tracheophyta</taxon>
        <taxon>Spermatophyta</taxon>
        <taxon>Magnoliopsida</taxon>
        <taxon>Liliopsida</taxon>
        <taxon>Arecaceae</taxon>
        <taxon>Arecoideae</taxon>
        <taxon>Cocoseae</taxon>
        <taxon>Attaleinae</taxon>
        <taxon>Cocos</taxon>
    </lineage>
</organism>
<sequence>MEPIMLEDDDSTDRSQGDVIRPIPGMESVIVTVSGYHGTGRFKLIKLIAQTGASYVGAMGRSTTHLVCWQFEGKKYELARNIGAHIINHRWFEACLKEGKCLPEGPYTMQSGWEAGPISWEVPAILDTHGKKKCVVTRERNALSDQSHASYCSRAAEIDARFFDVECLNWSNSHLLKENFFPTWDTEMMGSKNVRKIRKASKQGAKSSNKGHLGPPNIHLYPQPEESGSFSSLCSSRNKRSLFHARQNDVTGEPAHRSRRLVKKNASFDHLNDVISDSRQEHCLTESDGHLDLPDYEGSRMQGLAQVEDIGGPRDHPLLEEPESSRSCHALSEHEINSKDKHRQYTGENIDSSDFGVNHDQQSKEDSQSESASVCKQAELSCVICWTDFSSTRGVLPCGHRFCYLCILGWADCMASRGKVSTCPLCKAGFTSIRKMEEAGSFDQKIYSQTIPCGSSNTDFMLFDKGNYNLETRTSDFVCYQCDNREPEDLLISCHICQKHWVHSCCLDPPLVPWTCIHCRDLRMLYQRFR</sequence>
<dbReference type="InterPro" id="IPR036420">
    <property type="entry name" value="BRCT_dom_sf"/>
</dbReference>
<dbReference type="PROSITE" id="PS00518">
    <property type="entry name" value="ZF_RING_1"/>
    <property type="match status" value="1"/>
</dbReference>
<evidence type="ECO:0000313" key="8">
    <source>
        <dbReference type="EMBL" id="KAG1326962.1"/>
    </source>
</evidence>
<dbReference type="GO" id="GO:0005694">
    <property type="term" value="C:chromosome"/>
    <property type="evidence" value="ECO:0007669"/>
    <property type="project" value="UniProtKB-SubCell"/>
</dbReference>
<dbReference type="Proteomes" id="UP000797356">
    <property type="component" value="Chromosome 1"/>
</dbReference>
<feature type="compositionally biased region" description="Basic and acidic residues" evidence="5">
    <location>
        <begin position="311"/>
        <end position="345"/>
    </location>
</feature>
<dbReference type="AlphaFoldDB" id="A0A8K0HUU9"/>
<feature type="domain" description="RING-type" evidence="6">
    <location>
        <begin position="382"/>
        <end position="427"/>
    </location>
</feature>
<dbReference type="Gene3D" id="3.40.50.10190">
    <property type="entry name" value="BRCT domain"/>
    <property type="match status" value="1"/>
</dbReference>
<dbReference type="PROSITE" id="PS50172">
    <property type="entry name" value="BRCT"/>
    <property type="match status" value="1"/>
</dbReference>
<dbReference type="InterPro" id="IPR001357">
    <property type="entry name" value="BRCT_dom"/>
</dbReference>
<evidence type="ECO:0000256" key="1">
    <source>
        <dbReference type="ARBA" id="ARBA00022723"/>
    </source>
</evidence>
<dbReference type="InterPro" id="IPR001841">
    <property type="entry name" value="Znf_RING"/>
</dbReference>
<dbReference type="InterPro" id="IPR013083">
    <property type="entry name" value="Znf_RING/FYVE/PHD"/>
</dbReference>
<dbReference type="PROSITE" id="PS50089">
    <property type="entry name" value="ZF_RING_2"/>
    <property type="match status" value="1"/>
</dbReference>
<evidence type="ECO:0000259" key="6">
    <source>
        <dbReference type="PROSITE" id="PS50089"/>
    </source>
</evidence>
<dbReference type="InterPro" id="IPR011011">
    <property type="entry name" value="Znf_FYVE_PHD"/>
</dbReference>
<keyword evidence="2 4" id="KW-0863">Zinc-finger</keyword>
<keyword evidence="1" id="KW-0479">Metal-binding</keyword>
<dbReference type="Gene3D" id="3.30.40.10">
    <property type="entry name" value="Zinc/RING finger domain, C3HC4 (zinc finger)"/>
    <property type="match status" value="1"/>
</dbReference>
<dbReference type="OrthoDB" id="251770at2759"/>
<dbReference type="PANTHER" id="PTHR47776:SF2">
    <property type="entry name" value="RING-TYPE E3 UBIQUITIN TRANSFERASE BRCA1"/>
    <property type="match status" value="1"/>
</dbReference>
<evidence type="ECO:0000256" key="2">
    <source>
        <dbReference type="ARBA" id="ARBA00022771"/>
    </source>
</evidence>
<protein>
    <submittedName>
        <fullName evidence="8">DNA topoisomerase 2-binding protein 1</fullName>
    </submittedName>
</protein>
<dbReference type="PANTHER" id="PTHR47776">
    <property type="entry name" value="F5A8.9 PROTEIN"/>
    <property type="match status" value="1"/>
</dbReference>
<dbReference type="SMART" id="SM00292">
    <property type="entry name" value="BRCT"/>
    <property type="match status" value="1"/>
</dbReference>
<reference evidence="8" key="1">
    <citation type="journal article" date="2017" name="Gigascience">
        <title>The genome draft of coconut (Cocos nucifera).</title>
        <authorList>
            <person name="Xiao Y."/>
            <person name="Xu P."/>
            <person name="Fan H."/>
            <person name="Baudouin L."/>
            <person name="Xia W."/>
            <person name="Bocs S."/>
            <person name="Xu J."/>
            <person name="Li Q."/>
            <person name="Guo A."/>
            <person name="Zhou L."/>
            <person name="Li J."/>
            <person name="Wu Y."/>
            <person name="Ma Z."/>
            <person name="Armero A."/>
            <person name="Issali A.E."/>
            <person name="Liu N."/>
            <person name="Peng M."/>
            <person name="Yang Y."/>
        </authorList>
    </citation>
    <scope>NUCLEOTIDE SEQUENCE</scope>
    <source>
        <tissue evidence="8">Spear leaf of Hainan Tall coconut</tissue>
    </source>
</reference>
<dbReference type="InterPro" id="IPR019786">
    <property type="entry name" value="Zinc_finger_PHD-type_CS"/>
</dbReference>
<keyword evidence="3" id="KW-0862">Zinc</keyword>
<dbReference type="PROSITE" id="PS01359">
    <property type="entry name" value="ZF_PHD_1"/>
    <property type="match status" value="1"/>
</dbReference>
<comment type="caution">
    <text evidence="8">The sequence shown here is derived from an EMBL/GenBank/DDBJ whole genome shotgun (WGS) entry which is preliminary data.</text>
</comment>
<dbReference type="SMART" id="SM00184">
    <property type="entry name" value="RING"/>
    <property type="match status" value="1"/>
</dbReference>
<accession>A0A8K0HUU9</accession>
<dbReference type="SUPFAM" id="SSF52113">
    <property type="entry name" value="BRCT domain"/>
    <property type="match status" value="1"/>
</dbReference>